<dbReference type="EMBL" id="JAOPGA020000121">
    <property type="protein sequence ID" value="KAL0476934.1"/>
    <property type="molecule type" value="Genomic_DNA"/>
</dbReference>
<evidence type="ECO:0000313" key="5">
    <source>
        <dbReference type="Proteomes" id="UP001431209"/>
    </source>
</evidence>
<evidence type="ECO:0000256" key="1">
    <source>
        <dbReference type="ARBA" id="ARBA00022980"/>
    </source>
</evidence>
<dbReference type="InterPro" id="IPR036838">
    <property type="entry name" value="Ribosomal_uS10_dom_sf"/>
</dbReference>
<dbReference type="Proteomes" id="UP001431209">
    <property type="component" value="Unassembled WGS sequence"/>
</dbReference>
<dbReference type="SUPFAM" id="SSF54999">
    <property type="entry name" value="Ribosomal protein S10"/>
    <property type="match status" value="1"/>
</dbReference>
<dbReference type="AlphaFoldDB" id="A0AAW2YIY2"/>
<dbReference type="GO" id="GO:1990904">
    <property type="term" value="C:ribonucleoprotein complex"/>
    <property type="evidence" value="ECO:0007669"/>
    <property type="project" value="UniProtKB-KW"/>
</dbReference>
<name>A0AAW2YIY2_9EUKA</name>
<comment type="caution">
    <text evidence="4">The sequence shown here is derived from an EMBL/GenBank/DDBJ whole genome shotgun (WGS) entry which is preliminary data.</text>
</comment>
<organism evidence="4 5">
    <name type="scientific">Acrasis kona</name>
    <dbReference type="NCBI Taxonomy" id="1008807"/>
    <lineage>
        <taxon>Eukaryota</taxon>
        <taxon>Discoba</taxon>
        <taxon>Heterolobosea</taxon>
        <taxon>Tetramitia</taxon>
        <taxon>Eutetramitia</taxon>
        <taxon>Acrasidae</taxon>
        <taxon>Acrasis</taxon>
    </lineage>
</organism>
<keyword evidence="5" id="KW-1185">Reference proteome</keyword>
<gene>
    <name evidence="4" type="ORF">AKO1_006466</name>
</gene>
<evidence type="ECO:0000313" key="4">
    <source>
        <dbReference type="EMBL" id="KAL0476934.1"/>
    </source>
</evidence>
<keyword evidence="2" id="KW-0687">Ribonucleoprotein</keyword>
<keyword evidence="1" id="KW-0689">Ribosomal protein</keyword>
<feature type="domain" description="Small ribosomal subunit protein uS10" evidence="3">
    <location>
        <begin position="162"/>
        <end position="194"/>
    </location>
</feature>
<dbReference type="Gene3D" id="3.30.70.600">
    <property type="entry name" value="Ribosomal protein S10 domain"/>
    <property type="match status" value="1"/>
</dbReference>
<proteinExistence type="predicted"/>
<evidence type="ECO:0000256" key="2">
    <source>
        <dbReference type="ARBA" id="ARBA00023274"/>
    </source>
</evidence>
<dbReference type="GO" id="GO:0005840">
    <property type="term" value="C:ribosome"/>
    <property type="evidence" value="ECO:0007669"/>
    <property type="project" value="UniProtKB-KW"/>
</dbReference>
<protein>
    <recommendedName>
        <fullName evidence="3">Small ribosomal subunit protein uS10 domain-containing protein</fullName>
    </recommendedName>
</protein>
<evidence type="ECO:0000259" key="3">
    <source>
        <dbReference type="Pfam" id="PF00338"/>
    </source>
</evidence>
<accession>A0AAW2YIY2</accession>
<reference evidence="4 5" key="1">
    <citation type="submission" date="2024-03" db="EMBL/GenBank/DDBJ databases">
        <title>The Acrasis kona genome and developmental transcriptomes reveal deep origins of eukaryotic multicellular pathways.</title>
        <authorList>
            <person name="Sheikh S."/>
            <person name="Fu C.-J."/>
            <person name="Brown M.W."/>
            <person name="Baldauf S.L."/>
        </authorList>
    </citation>
    <scope>NUCLEOTIDE SEQUENCE [LARGE SCALE GENOMIC DNA]</scope>
    <source>
        <strain evidence="4 5">ATCC MYA-3509</strain>
    </source>
</reference>
<dbReference type="InterPro" id="IPR027486">
    <property type="entry name" value="Ribosomal_uS10_dom"/>
</dbReference>
<sequence length="227" mass="26841">MLRTLSPRPVVFAAARYAKKSENPLPQYQTHQPKVDHTFNVYHLLGPKPVEVAKVTAFDKNIINGGLRWLMKENHDRTKTFKDKLKVKAQTHQLALAVEMSKREVIPDPVFSNLEDFFFPTKERIYDDLEVNFTKRRETSTEYLTSLFGLLTTKIHTRPDYVVRFPIKYQNFTILKSPHVDKKARKQYEIRTHRVSLYSTLSFMNEQVFQPLREKQVGFRIREEIQN</sequence>
<dbReference type="Pfam" id="PF00338">
    <property type="entry name" value="Ribosomal_S10"/>
    <property type="match status" value="1"/>
</dbReference>